<feature type="transmembrane region" description="Helical" evidence="5">
    <location>
        <begin position="297"/>
        <end position="316"/>
    </location>
</feature>
<reference evidence="6" key="1">
    <citation type="submission" date="2022-04" db="EMBL/GenBank/DDBJ databases">
        <title>Whole genome sequence of Sphaerotilus sp. FB-5.</title>
        <authorList>
            <person name="Takeda M."/>
            <person name="Narihara S."/>
            <person name="Akimoto M."/>
            <person name="Akimoto R."/>
            <person name="Nishiyashiki S."/>
            <person name="Murakami T."/>
        </authorList>
    </citation>
    <scope>NUCLEOTIDE SEQUENCE</scope>
    <source>
        <strain evidence="6">FB-5</strain>
    </source>
</reference>
<dbReference type="InterPro" id="IPR052951">
    <property type="entry name" value="Tellurite_res_ion_channel"/>
</dbReference>
<dbReference type="InterPro" id="IPR038665">
    <property type="entry name" value="Voltage-dep_anion_channel_sf"/>
</dbReference>
<evidence type="ECO:0000256" key="1">
    <source>
        <dbReference type="ARBA" id="ARBA00004141"/>
    </source>
</evidence>
<dbReference type="EMBL" id="AP025730">
    <property type="protein sequence ID" value="BDI07903.1"/>
    <property type="molecule type" value="Genomic_DNA"/>
</dbReference>
<protein>
    <submittedName>
        <fullName evidence="6">Transporter</fullName>
    </submittedName>
</protein>
<keyword evidence="2 5" id="KW-0812">Transmembrane</keyword>
<evidence type="ECO:0000256" key="2">
    <source>
        <dbReference type="ARBA" id="ARBA00022692"/>
    </source>
</evidence>
<feature type="transmembrane region" description="Helical" evidence="5">
    <location>
        <begin position="241"/>
        <end position="261"/>
    </location>
</feature>
<dbReference type="Gene3D" id="1.50.10.150">
    <property type="entry name" value="Voltage-dependent anion channel"/>
    <property type="match status" value="1"/>
</dbReference>
<evidence type="ECO:0000256" key="3">
    <source>
        <dbReference type="ARBA" id="ARBA00022989"/>
    </source>
</evidence>
<dbReference type="PANTHER" id="PTHR37955:SF1">
    <property type="entry name" value="DEP DOMAIN-CONTAINING PROTEIN"/>
    <property type="match status" value="1"/>
</dbReference>
<accession>A0ABM7YTC4</accession>
<dbReference type="Proteomes" id="UP001057498">
    <property type="component" value="Chromosome"/>
</dbReference>
<dbReference type="InterPro" id="IPR004695">
    <property type="entry name" value="SLAC1/Mae1/Ssu1/TehA"/>
</dbReference>
<evidence type="ECO:0000256" key="4">
    <source>
        <dbReference type="ARBA" id="ARBA00023136"/>
    </source>
</evidence>
<gene>
    <name evidence="6" type="ORF">CATMQ487_48730</name>
</gene>
<feature type="transmembrane region" description="Helical" evidence="5">
    <location>
        <begin position="208"/>
        <end position="229"/>
    </location>
</feature>
<feature type="transmembrane region" description="Helical" evidence="5">
    <location>
        <begin position="177"/>
        <end position="196"/>
    </location>
</feature>
<feature type="transmembrane region" description="Helical" evidence="5">
    <location>
        <begin position="110"/>
        <end position="130"/>
    </location>
</feature>
<feature type="transmembrane region" description="Helical" evidence="5">
    <location>
        <begin position="267"/>
        <end position="285"/>
    </location>
</feature>
<sequence length="372" mass="39613">MKNSHRRYSGCVPHARPWVHRRPIHAPMTPAAPLTYLYPVWFAIPMGLCGLALAWNRASELMGEMALAISLVLGVAALAAYLALAVAAVLRLRRHPKAWQEDRAHPVRHAFLAAIPIGLMLLATVGTTLLGPEGLRSGAPVLVGSVHLAWWVGALGQFTVTLWVLSRWWQGNKPGGLHWPVLTPAMIIPVVGNVLAPLAGVPLGHTEWAAAQFGVGLLFWPVVLVLLLVRVATQGLWPERLLPAHFILIAPPAVVGLALLQFGAPRLLAWGCWGVALFSFLWAGSQARRLAALPFGVPHWGLSFPLAALAALTLRLAEPGGLLAVLGPVLLALASLVITALLLGTWRGLRQGTLLVPEQVAVLQPVGAPTGG</sequence>
<keyword evidence="7" id="KW-1185">Reference proteome</keyword>
<evidence type="ECO:0000256" key="5">
    <source>
        <dbReference type="SAM" id="Phobius"/>
    </source>
</evidence>
<evidence type="ECO:0000313" key="6">
    <source>
        <dbReference type="EMBL" id="BDI07903.1"/>
    </source>
</evidence>
<feature type="transmembrane region" description="Helical" evidence="5">
    <location>
        <begin position="142"/>
        <end position="165"/>
    </location>
</feature>
<dbReference type="Pfam" id="PF03595">
    <property type="entry name" value="SLAC1"/>
    <property type="match status" value="1"/>
</dbReference>
<proteinExistence type="predicted"/>
<keyword evidence="3 5" id="KW-1133">Transmembrane helix</keyword>
<feature type="transmembrane region" description="Helical" evidence="5">
    <location>
        <begin position="322"/>
        <end position="343"/>
    </location>
</feature>
<feature type="transmembrane region" description="Helical" evidence="5">
    <location>
        <begin position="36"/>
        <end position="55"/>
    </location>
</feature>
<feature type="transmembrane region" description="Helical" evidence="5">
    <location>
        <begin position="67"/>
        <end position="90"/>
    </location>
</feature>
<dbReference type="PANTHER" id="PTHR37955">
    <property type="entry name" value="TELLURITE RESISTANCE PROTEIN TEHA"/>
    <property type="match status" value="1"/>
</dbReference>
<organism evidence="6 7">
    <name type="scientific">Sphaerotilus microaerophilus</name>
    <dbReference type="NCBI Taxonomy" id="2914710"/>
    <lineage>
        <taxon>Bacteria</taxon>
        <taxon>Pseudomonadati</taxon>
        <taxon>Pseudomonadota</taxon>
        <taxon>Betaproteobacteria</taxon>
        <taxon>Burkholderiales</taxon>
        <taxon>Sphaerotilaceae</taxon>
        <taxon>Sphaerotilus</taxon>
    </lineage>
</organism>
<dbReference type="CDD" id="cd09323">
    <property type="entry name" value="TDT_SLAC1_like"/>
    <property type="match status" value="1"/>
</dbReference>
<evidence type="ECO:0000313" key="7">
    <source>
        <dbReference type="Proteomes" id="UP001057498"/>
    </source>
</evidence>
<keyword evidence="4 5" id="KW-0472">Membrane</keyword>
<comment type="subcellular location">
    <subcellularLocation>
        <location evidence="1">Membrane</location>
        <topology evidence="1">Multi-pass membrane protein</topology>
    </subcellularLocation>
</comment>
<name>A0ABM7YTC4_9BURK</name>